<feature type="binding site" evidence="1">
    <location>
        <position position="214"/>
    </location>
    <ligand>
        <name>Mg(2+)</name>
        <dbReference type="ChEBI" id="CHEBI:18420"/>
        <label>1</label>
    </ligand>
</feature>
<evidence type="ECO:0000313" key="3">
    <source>
        <dbReference type="Proteomes" id="UP000325713"/>
    </source>
</evidence>
<organism evidence="2 3">
    <name type="scientific">Neisseria zalophi</name>
    <dbReference type="NCBI Taxonomy" id="640030"/>
    <lineage>
        <taxon>Bacteria</taxon>
        <taxon>Pseudomonadati</taxon>
        <taxon>Pseudomonadota</taxon>
        <taxon>Betaproteobacteria</taxon>
        <taxon>Neisseriales</taxon>
        <taxon>Neisseriaceae</taxon>
        <taxon>Neisseria</taxon>
    </lineage>
</organism>
<dbReference type="Pfam" id="PF03747">
    <property type="entry name" value="ADP_ribosyl_GH"/>
    <property type="match status" value="1"/>
</dbReference>
<dbReference type="SUPFAM" id="SSF101478">
    <property type="entry name" value="ADP-ribosylglycohydrolase"/>
    <property type="match status" value="1"/>
</dbReference>
<dbReference type="InterPro" id="IPR050792">
    <property type="entry name" value="ADP-ribosylglycohydrolase"/>
</dbReference>
<comment type="cofactor">
    <cofactor evidence="1">
        <name>Mg(2+)</name>
        <dbReference type="ChEBI" id="CHEBI:18420"/>
    </cofactor>
    <text evidence="1">Binds 2 magnesium ions per subunit.</text>
</comment>
<dbReference type="EMBL" id="CP031700">
    <property type="protein sequence ID" value="QEY27068.1"/>
    <property type="molecule type" value="Genomic_DNA"/>
</dbReference>
<dbReference type="RefSeq" id="WP_151052903.1">
    <property type="nucleotide sequence ID" value="NZ_CP031700.1"/>
</dbReference>
<gene>
    <name evidence="2" type="ORF">D0T92_11315</name>
</gene>
<keyword evidence="3" id="KW-1185">Reference proteome</keyword>
<dbReference type="InterPro" id="IPR036705">
    <property type="entry name" value="Ribosyl_crysJ1_sf"/>
</dbReference>
<name>A0A5J6PW90_9NEIS</name>
<dbReference type="PANTHER" id="PTHR16222">
    <property type="entry name" value="ADP-RIBOSYLGLYCOHYDROLASE"/>
    <property type="match status" value="1"/>
</dbReference>
<dbReference type="PANTHER" id="PTHR16222:SF12">
    <property type="entry name" value="ADP-RIBOSYLGLYCOHYDROLASE-RELATED"/>
    <property type="match status" value="1"/>
</dbReference>
<reference evidence="2 3" key="1">
    <citation type="submission" date="2018-08" db="EMBL/GenBank/DDBJ databases">
        <title>Neisseria zalophi ATCC BAA-2455 complete genome.</title>
        <authorList>
            <person name="Veseli I.A."/>
            <person name="Buttler R."/>
            <person name="Mascarenhas dos Santos A.C."/>
            <person name="Pombert J.-F."/>
        </authorList>
    </citation>
    <scope>NUCLEOTIDE SEQUENCE [LARGE SCALE GENOMIC DNA]</scope>
    <source>
        <strain evidence="2 3">ATCC BAA-2455</strain>
    </source>
</reference>
<accession>A0A5J6PW90</accession>
<keyword evidence="2" id="KW-0378">Hydrolase</keyword>
<evidence type="ECO:0000256" key="1">
    <source>
        <dbReference type="PIRSR" id="PIRSR605502-1"/>
    </source>
</evidence>
<feature type="binding site" evidence="1">
    <location>
        <position position="36"/>
    </location>
    <ligand>
        <name>Mg(2+)</name>
        <dbReference type="ChEBI" id="CHEBI:18420"/>
        <label>1</label>
    </ligand>
</feature>
<feature type="binding site" evidence="1">
    <location>
        <position position="35"/>
    </location>
    <ligand>
        <name>Mg(2+)</name>
        <dbReference type="ChEBI" id="CHEBI:18420"/>
        <label>1</label>
    </ligand>
</feature>
<evidence type="ECO:0000313" key="2">
    <source>
        <dbReference type="EMBL" id="QEY27068.1"/>
    </source>
</evidence>
<dbReference type="Gene3D" id="1.10.4080.10">
    <property type="entry name" value="ADP-ribosylation/Crystallin J1"/>
    <property type="match status" value="1"/>
</dbReference>
<dbReference type="OrthoDB" id="9798107at2"/>
<dbReference type="AlphaFoldDB" id="A0A5J6PW90"/>
<proteinExistence type="predicted"/>
<dbReference type="GO" id="GO:0016787">
    <property type="term" value="F:hydrolase activity"/>
    <property type="evidence" value="ECO:0007669"/>
    <property type="project" value="UniProtKB-KW"/>
</dbReference>
<dbReference type="KEGG" id="nzl:D0T92_11315"/>
<keyword evidence="1" id="KW-0460">Magnesium</keyword>
<keyword evidence="1" id="KW-0479">Metal-binding</keyword>
<feature type="binding site" evidence="1">
    <location>
        <position position="212"/>
    </location>
    <ligand>
        <name>Mg(2+)</name>
        <dbReference type="ChEBI" id="CHEBI:18420"/>
        <label>1</label>
    </ligand>
</feature>
<protein>
    <submittedName>
        <fullName evidence="2">ADP-ribosylglycohydrolase</fullName>
    </submittedName>
</protein>
<dbReference type="GO" id="GO:0046872">
    <property type="term" value="F:metal ion binding"/>
    <property type="evidence" value="ECO:0007669"/>
    <property type="project" value="UniProtKB-KW"/>
</dbReference>
<feature type="binding site" evidence="1">
    <location>
        <position position="34"/>
    </location>
    <ligand>
        <name>Mg(2+)</name>
        <dbReference type="ChEBI" id="CHEBI:18420"/>
        <label>1</label>
    </ligand>
</feature>
<sequence>MLGAAIGDIVGSRFETANHKSTDFTLFTPECNFTDDTVCTVAVAEWVLSGCKTNLAEIMQKWCRRYPNPAGKYGESFNHWIWQDHPQPYNSWGNGSAMRVSAVGWMFDTLEATLAYARASAEITHNHPEGIKGAQAIAAAIFWARSGYDKECIREKIIRSFGYALNFTCDEIRPSYTFHSSSAESVPQALTAFLESDGFEHAIRLAVSLGGDSDTLAAIAGSIAEAFYYPIPQPIRQQALTILPTDMADILCSIPSTSLF</sequence>
<dbReference type="Proteomes" id="UP000325713">
    <property type="component" value="Chromosome"/>
</dbReference>
<feature type="binding site" evidence="1">
    <location>
        <position position="215"/>
    </location>
    <ligand>
        <name>Mg(2+)</name>
        <dbReference type="ChEBI" id="CHEBI:18420"/>
        <label>1</label>
    </ligand>
</feature>
<dbReference type="InterPro" id="IPR005502">
    <property type="entry name" value="Ribosyl_crysJ1"/>
</dbReference>